<protein>
    <recommendedName>
        <fullName evidence="3">Encoded protein</fullName>
    </recommendedName>
</protein>
<name>A0ABQ7GTQ5_DUNSA</name>
<evidence type="ECO:0000313" key="1">
    <source>
        <dbReference type="EMBL" id="KAF5837967.1"/>
    </source>
</evidence>
<comment type="caution">
    <text evidence="1">The sequence shown here is derived from an EMBL/GenBank/DDBJ whole genome shotgun (WGS) entry which is preliminary data.</text>
</comment>
<dbReference type="EMBL" id="MU069596">
    <property type="protein sequence ID" value="KAF5837967.1"/>
    <property type="molecule type" value="Genomic_DNA"/>
</dbReference>
<keyword evidence="2" id="KW-1185">Reference proteome</keyword>
<sequence length="119" mass="12821">MNEHALPCKQPPLLQLQGPVTSAKAGVSDQSLSKPVIEVHLACQKCTSESPIAFPFSPNQSSCHHQARLFFPHLTLSPIGPTHLTRPFQSRGPHNIHGATHVHTRLELLLPAASASPCS</sequence>
<gene>
    <name evidence="1" type="ORF">DUNSADRAFT_3628</name>
</gene>
<accession>A0ABQ7GTQ5</accession>
<evidence type="ECO:0008006" key="3">
    <source>
        <dbReference type="Google" id="ProtNLM"/>
    </source>
</evidence>
<organism evidence="1 2">
    <name type="scientific">Dunaliella salina</name>
    <name type="common">Green alga</name>
    <name type="synonym">Protococcus salinus</name>
    <dbReference type="NCBI Taxonomy" id="3046"/>
    <lineage>
        <taxon>Eukaryota</taxon>
        <taxon>Viridiplantae</taxon>
        <taxon>Chlorophyta</taxon>
        <taxon>core chlorophytes</taxon>
        <taxon>Chlorophyceae</taxon>
        <taxon>CS clade</taxon>
        <taxon>Chlamydomonadales</taxon>
        <taxon>Dunaliellaceae</taxon>
        <taxon>Dunaliella</taxon>
    </lineage>
</organism>
<evidence type="ECO:0000313" key="2">
    <source>
        <dbReference type="Proteomes" id="UP000815325"/>
    </source>
</evidence>
<proteinExistence type="predicted"/>
<reference evidence="1" key="1">
    <citation type="submission" date="2017-08" db="EMBL/GenBank/DDBJ databases">
        <authorList>
            <person name="Polle J.E."/>
            <person name="Barry K."/>
            <person name="Cushman J."/>
            <person name="Schmutz J."/>
            <person name="Tran D."/>
            <person name="Hathwaick L.T."/>
            <person name="Yim W.C."/>
            <person name="Jenkins J."/>
            <person name="Mckie-Krisberg Z.M."/>
            <person name="Prochnik S."/>
            <person name="Lindquist E."/>
            <person name="Dockter R.B."/>
            <person name="Adam C."/>
            <person name="Molina H."/>
            <person name="Bunkerborg J."/>
            <person name="Jin E."/>
            <person name="Buchheim M."/>
            <person name="Magnuson J."/>
        </authorList>
    </citation>
    <scope>NUCLEOTIDE SEQUENCE</scope>
    <source>
        <strain evidence="1">CCAP 19/18</strain>
    </source>
</reference>
<dbReference type="Proteomes" id="UP000815325">
    <property type="component" value="Unassembled WGS sequence"/>
</dbReference>